<reference evidence="3" key="1">
    <citation type="submission" date="2020-02" db="EMBL/GenBank/DDBJ databases">
        <authorList>
            <person name="Meier V. D."/>
        </authorList>
    </citation>
    <scope>NUCLEOTIDE SEQUENCE</scope>
    <source>
        <strain evidence="3">AVDCRST_MAG34</strain>
    </source>
</reference>
<dbReference type="InterPro" id="IPR002477">
    <property type="entry name" value="Peptidoglycan-bd-like"/>
</dbReference>
<accession>A0A6J4LDL3</accession>
<dbReference type="PROSITE" id="PS51318">
    <property type="entry name" value="TAT"/>
    <property type="match status" value="1"/>
</dbReference>
<dbReference type="Pfam" id="PF01471">
    <property type="entry name" value="PG_binding_1"/>
    <property type="match status" value="2"/>
</dbReference>
<dbReference type="InterPro" id="IPR017853">
    <property type="entry name" value="GH"/>
</dbReference>
<evidence type="ECO:0000259" key="2">
    <source>
        <dbReference type="Pfam" id="PF08924"/>
    </source>
</evidence>
<protein>
    <recommendedName>
        <fullName evidence="4">DUF1906 domain-containing protein</fullName>
    </recommendedName>
</protein>
<evidence type="ECO:0008006" key="4">
    <source>
        <dbReference type="Google" id="ProtNLM"/>
    </source>
</evidence>
<feature type="domain" description="Peptidoglycan binding-like" evidence="1">
    <location>
        <begin position="315"/>
        <end position="372"/>
    </location>
</feature>
<dbReference type="InterPro" id="IPR006311">
    <property type="entry name" value="TAT_signal"/>
</dbReference>
<evidence type="ECO:0000259" key="1">
    <source>
        <dbReference type="Pfam" id="PF01471"/>
    </source>
</evidence>
<dbReference type="AlphaFoldDB" id="A0A6J4LDL3"/>
<dbReference type="Gene3D" id="1.10.101.10">
    <property type="entry name" value="PGBD-like superfamily/PGBD"/>
    <property type="match status" value="2"/>
</dbReference>
<feature type="domain" description="Rv2525c-like glycoside hydrolase-like" evidence="2">
    <location>
        <begin position="68"/>
        <end position="282"/>
    </location>
</feature>
<dbReference type="InterPro" id="IPR015020">
    <property type="entry name" value="Rv2525c-like_Glyco_Hydro-like"/>
</dbReference>
<dbReference type="EMBL" id="CADCUI010000006">
    <property type="protein sequence ID" value="CAA9329320.1"/>
    <property type="molecule type" value="Genomic_DNA"/>
</dbReference>
<gene>
    <name evidence="3" type="ORF">AVDCRST_MAG34-163</name>
</gene>
<evidence type="ECO:0000313" key="3">
    <source>
        <dbReference type="EMBL" id="CAA9329320.1"/>
    </source>
</evidence>
<dbReference type="InterPro" id="IPR036365">
    <property type="entry name" value="PGBD-like_sf"/>
</dbReference>
<dbReference type="InterPro" id="IPR036366">
    <property type="entry name" value="PGBDSf"/>
</dbReference>
<feature type="domain" description="Peptidoglycan binding-like" evidence="1">
    <location>
        <begin position="387"/>
        <end position="442"/>
    </location>
</feature>
<dbReference type="Pfam" id="PF08924">
    <property type="entry name" value="Rv2525c_GlyHyd-like"/>
    <property type="match status" value="1"/>
</dbReference>
<name>A0A6J4LDL3_9ACTN</name>
<sequence length="478" mass="53066">MLLSVPGPAGSSRRALVGCLGLVAAVLALVLPLLTPAHARADTRVMPGSFTGYAFDTCDAPSQRQMDAWRRHSKFWGVGVYITGMNRACSTQKHLTRRWVATQSRKGWRILPLVVGRQASCSPQGYYRGRRISADPRHGYAKARTQGRRAAEAGVAAARRLGIARGSVLWFDLEHFDSGRRHCRRSAIAFTAAWTNRLHRLHHRSGFYSSASSGIAVMDDVRRRGTHTVPDYLWIAEWNGRDTVKSAYLPRAGWWPHRRVHQYRGGHTERHGGVRLNIDSNVMSTGRGTVAGKASRPCGVRLSFTSYPRLTRGDRGDRVRAAQCLLRLQKRFPGKITGQFDRRTEGAVRSFQRHRDTLPTTGALNTRTWTALLSAGRRPLLKFGAGGNAVRRLQRALDGASNAGIRADGTFGTRETSLVRQLQRRHGHPRTGVVTPKTWRLLQRGQALGRVDRSRLQPGLRGRAPAGEIPFGIGVERP</sequence>
<dbReference type="SUPFAM" id="SSF51445">
    <property type="entry name" value="(Trans)glycosidases"/>
    <property type="match status" value="1"/>
</dbReference>
<proteinExistence type="predicted"/>
<organism evidence="3">
    <name type="scientific">uncultured Nocardioidaceae bacterium</name>
    <dbReference type="NCBI Taxonomy" id="253824"/>
    <lineage>
        <taxon>Bacteria</taxon>
        <taxon>Bacillati</taxon>
        <taxon>Actinomycetota</taxon>
        <taxon>Actinomycetes</taxon>
        <taxon>Propionibacteriales</taxon>
        <taxon>Nocardioidaceae</taxon>
        <taxon>environmental samples</taxon>
    </lineage>
</organism>
<dbReference type="Gene3D" id="3.20.20.80">
    <property type="entry name" value="Glycosidases"/>
    <property type="match status" value="1"/>
</dbReference>
<dbReference type="SUPFAM" id="SSF47090">
    <property type="entry name" value="PGBD-like"/>
    <property type="match status" value="2"/>
</dbReference>